<accession>A0A6J5L373</accession>
<reference evidence="1" key="1">
    <citation type="submission" date="2020-04" db="EMBL/GenBank/DDBJ databases">
        <authorList>
            <person name="Chiriac C."/>
            <person name="Salcher M."/>
            <person name="Ghai R."/>
            <person name="Kavagutti S V."/>
        </authorList>
    </citation>
    <scope>NUCLEOTIDE SEQUENCE</scope>
</reference>
<protein>
    <submittedName>
        <fullName evidence="1">Uncharacterized protein</fullName>
    </submittedName>
</protein>
<gene>
    <name evidence="1" type="ORF">UFOVP113_133</name>
    <name evidence="2" type="ORF">UFOVP225_120</name>
</gene>
<evidence type="ECO:0000313" key="1">
    <source>
        <dbReference type="EMBL" id="CAB4128984.1"/>
    </source>
</evidence>
<proteinExistence type="predicted"/>
<dbReference type="EMBL" id="LR798275">
    <property type="protein sequence ID" value="CAB5219733.1"/>
    <property type="molecule type" value="Genomic_DNA"/>
</dbReference>
<name>A0A6J5L373_9CAUD</name>
<evidence type="ECO:0000313" key="2">
    <source>
        <dbReference type="EMBL" id="CAB5219733.1"/>
    </source>
</evidence>
<dbReference type="EMBL" id="LR796231">
    <property type="protein sequence ID" value="CAB4128984.1"/>
    <property type="molecule type" value="Genomic_DNA"/>
</dbReference>
<organism evidence="1">
    <name type="scientific">uncultured Caudovirales phage</name>
    <dbReference type="NCBI Taxonomy" id="2100421"/>
    <lineage>
        <taxon>Viruses</taxon>
        <taxon>Duplodnaviria</taxon>
        <taxon>Heunggongvirae</taxon>
        <taxon>Uroviricota</taxon>
        <taxon>Caudoviricetes</taxon>
        <taxon>Peduoviridae</taxon>
        <taxon>Maltschvirus</taxon>
        <taxon>Maltschvirus maltsch</taxon>
    </lineage>
</organism>
<sequence length="144" mass="16312">MPIITNESGPDLDPIRREVQQYVTLKDEADAITERVNTIKKRLTGYIEDLGEPNEKGSIVLTVDDDRTGTRSIVKQRRVSKQFDEDKANAILQSKGVFETCTKTITVLDQDAVMAAYYEGKLTDEDIDTMFPEKVTWAIVLEKK</sequence>